<feature type="domain" description="NlpC/P60" evidence="8">
    <location>
        <begin position="232"/>
        <end position="346"/>
    </location>
</feature>
<evidence type="ECO:0000256" key="6">
    <source>
        <dbReference type="SAM" id="MobiDB-lite"/>
    </source>
</evidence>
<dbReference type="GO" id="GO:0008234">
    <property type="term" value="F:cysteine-type peptidase activity"/>
    <property type="evidence" value="ECO:0007669"/>
    <property type="project" value="UniProtKB-KW"/>
</dbReference>
<dbReference type="AlphaFoldDB" id="A0A7W7C8T5"/>
<dbReference type="SUPFAM" id="SSF54001">
    <property type="entry name" value="Cysteine proteinases"/>
    <property type="match status" value="1"/>
</dbReference>
<evidence type="ECO:0000313" key="9">
    <source>
        <dbReference type="EMBL" id="MBB4676677.1"/>
    </source>
</evidence>
<evidence type="ECO:0000313" key="10">
    <source>
        <dbReference type="Proteomes" id="UP000533598"/>
    </source>
</evidence>
<sequence>MASHRLKRTMRGALAASAVVVAVGLAPTTPALADPELPANASEAMKQLQEMSKETEKIAESLHEAKDDLNKKNADLEKANKEAEEASKLGALAREQERQLRGDVDKMASADFEGARLNQLSALLMSRSPNEFLDKMALLDMLAGDNKDAIDKLHATIKQAEDAGKRAVDAKDRAQKATDEAKRITTELDKRRAELETRRSKVKAQYDKLTQDERNKLKGPEDNSVINIPGNSGIAGAALEKALSKRGSKYVYGDEGPNTFDCSGLIYWAYRQVGMELPRSSSQQARIGTAVPISAIQPGDLVAYKGHIGISVGNGKMVHAPTTGDVVKIAPLQSGIVAVRRVGVGS</sequence>
<dbReference type="EMBL" id="JACHMH010000001">
    <property type="protein sequence ID" value="MBB4676677.1"/>
    <property type="molecule type" value="Genomic_DNA"/>
</dbReference>
<dbReference type="InterPro" id="IPR038765">
    <property type="entry name" value="Papain-like_cys_pep_sf"/>
</dbReference>
<comment type="similarity">
    <text evidence="1">Belongs to the peptidase C40 family.</text>
</comment>
<dbReference type="RefSeq" id="WP_185002474.1">
    <property type="nucleotide sequence ID" value="NZ_BAAAUI010000042.1"/>
</dbReference>
<dbReference type="GO" id="GO:0006508">
    <property type="term" value="P:proteolysis"/>
    <property type="evidence" value="ECO:0007669"/>
    <property type="project" value="UniProtKB-KW"/>
</dbReference>
<dbReference type="InterPro" id="IPR000064">
    <property type="entry name" value="NLP_P60_dom"/>
</dbReference>
<evidence type="ECO:0000256" key="2">
    <source>
        <dbReference type="ARBA" id="ARBA00022670"/>
    </source>
</evidence>
<keyword evidence="7" id="KW-0732">Signal</keyword>
<comment type="caution">
    <text evidence="9">The sequence shown here is derived from an EMBL/GenBank/DDBJ whole genome shotgun (WGS) entry which is preliminary data.</text>
</comment>
<dbReference type="InterPro" id="IPR051794">
    <property type="entry name" value="PG_Endopeptidase_C40"/>
</dbReference>
<keyword evidence="5" id="KW-0175">Coiled coil</keyword>
<feature type="signal peptide" evidence="7">
    <location>
        <begin position="1"/>
        <end position="33"/>
    </location>
</feature>
<name>A0A7W7C8T5_9PSEU</name>
<evidence type="ECO:0000256" key="7">
    <source>
        <dbReference type="SAM" id="SignalP"/>
    </source>
</evidence>
<feature type="chain" id="PRO_5030920363" evidence="7">
    <location>
        <begin position="34"/>
        <end position="346"/>
    </location>
</feature>
<evidence type="ECO:0000256" key="4">
    <source>
        <dbReference type="ARBA" id="ARBA00022807"/>
    </source>
</evidence>
<dbReference type="PANTHER" id="PTHR47359">
    <property type="entry name" value="PEPTIDOGLYCAN DL-ENDOPEPTIDASE CWLO"/>
    <property type="match status" value="1"/>
</dbReference>
<feature type="region of interest" description="Disordered" evidence="6">
    <location>
        <begin position="64"/>
        <end position="94"/>
    </location>
</feature>
<feature type="compositionally biased region" description="Basic and acidic residues" evidence="6">
    <location>
        <begin position="64"/>
        <end position="87"/>
    </location>
</feature>
<gene>
    <name evidence="9" type="ORF">HNR67_002795</name>
</gene>
<keyword evidence="3 9" id="KW-0378">Hydrolase</keyword>
<keyword evidence="2" id="KW-0645">Protease</keyword>
<accession>A0A7W7C8T5</accession>
<dbReference type="Proteomes" id="UP000533598">
    <property type="component" value="Unassembled WGS sequence"/>
</dbReference>
<organism evidence="9 10">
    <name type="scientific">Crossiella cryophila</name>
    <dbReference type="NCBI Taxonomy" id="43355"/>
    <lineage>
        <taxon>Bacteria</taxon>
        <taxon>Bacillati</taxon>
        <taxon>Actinomycetota</taxon>
        <taxon>Actinomycetes</taxon>
        <taxon>Pseudonocardiales</taxon>
        <taxon>Pseudonocardiaceae</taxon>
        <taxon>Crossiella</taxon>
    </lineage>
</organism>
<protein>
    <submittedName>
        <fullName evidence="9">Cell wall-associated NlpC family hydrolase</fullName>
    </submittedName>
</protein>
<keyword evidence="4" id="KW-0788">Thiol protease</keyword>
<keyword evidence="10" id="KW-1185">Reference proteome</keyword>
<reference evidence="9 10" key="1">
    <citation type="submission" date="2020-08" db="EMBL/GenBank/DDBJ databases">
        <title>Sequencing the genomes of 1000 actinobacteria strains.</title>
        <authorList>
            <person name="Klenk H.-P."/>
        </authorList>
    </citation>
    <scope>NUCLEOTIDE SEQUENCE [LARGE SCALE GENOMIC DNA]</scope>
    <source>
        <strain evidence="9 10">DSM 44230</strain>
    </source>
</reference>
<dbReference type="PANTHER" id="PTHR47359:SF3">
    <property type="entry name" value="NLP_P60 DOMAIN-CONTAINING PROTEIN-RELATED"/>
    <property type="match status" value="1"/>
</dbReference>
<feature type="coiled-coil region" evidence="5">
    <location>
        <begin position="160"/>
        <end position="212"/>
    </location>
</feature>
<evidence type="ECO:0000256" key="1">
    <source>
        <dbReference type="ARBA" id="ARBA00007074"/>
    </source>
</evidence>
<evidence type="ECO:0000256" key="3">
    <source>
        <dbReference type="ARBA" id="ARBA00022801"/>
    </source>
</evidence>
<dbReference type="Pfam" id="PF00877">
    <property type="entry name" value="NLPC_P60"/>
    <property type="match status" value="1"/>
</dbReference>
<evidence type="ECO:0000256" key="5">
    <source>
        <dbReference type="SAM" id="Coils"/>
    </source>
</evidence>
<dbReference type="Gene3D" id="3.90.1720.10">
    <property type="entry name" value="endopeptidase domain like (from Nostoc punctiforme)"/>
    <property type="match status" value="1"/>
</dbReference>
<proteinExistence type="inferred from homology"/>
<dbReference type="PROSITE" id="PS51935">
    <property type="entry name" value="NLPC_P60"/>
    <property type="match status" value="1"/>
</dbReference>
<evidence type="ECO:0000259" key="8">
    <source>
        <dbReference type="PROSITE" id="PS51935"/>
    </source>
</evidence>